<dbReference type="eggNOG" id="arCOG01301">
    <property type="taxonomic scope" value="Archaea"/>
</dbReference>
<evidence type="ECO:0000256" key="1">
    <source>
        <dbReference type="ARBA" id="ARBA00022630"/>
    </source>
</evidence>
<feature type="domain" description="FAD/NAD(P)-binding" evidence="3">
    <location>
        <begin position="14"/>
        <end position="118"/>
    </location>
</feature>
<evidence type="ECO:0000256" key="2">
    <source>
        <dbReference type="ARBA" id="ARBA00023002"/>
    </source>
</evidence>
<dbReference type="GO" id="GO:0016491">
    <property type="term" value="F:oxidoreductase activity"/>
    <property type="evidence" value="ECO:0007669"/>
    <property type="project" value="UniProtKB-KW"/>
</dbReference>
<sequence>MSDTDTVSDSAFDYDVVIVGGGPAGCSAGVFTARYGLETAIFDRGRSSIQRCGYLENYLGFPAGIDIETFYELIHDHAEEVGCEVVPELVEAVSSDERGFVVETQDGDPVTTERVVAAARYDAEFLRPLDEGTMFETYDHDGETHERFDREYPDEGGSTPIAGLYVAAPAHDAEAQAIMSAGHGARVARTVLADVRRSRGFPDEVAAHWDWIRSDRDLTDEWADRETWREWFDGRVPADHALNEEHFVELREREIDRRFETYLSDEAIEQRIERGHRRLLDHLDDDLVLEKAREIKTEREGTKTNG</sequence>
<dbReference type="AlphaFoldDB" id="D8J6L2"/>
<dbReference type="InterPro" id="IPR023753">
    <property type="entry name" value="FAD/NAD-binding_dom"/>
</dbReference>
<keyword evidence="2" id="KW-0560">Oxidoreductase</keyword>
<protein>
    <submittedName>
        <fullName evidence="4">Thioredoxin reductase</fullName>
    </submittedName>
</protein>
<evidence type="ECO:0000313" key="6">
    <source>
        <dbReference type="Proteomes" id="UP000000390"/>
    </source>
</evidence>
<keyword evidence="1" id="KW-0285">Flavoprotein</keyword>
<dbReference type="Gene3D" id="3.50.50.60">
    <property type="entry name" value="FAD/NAD(P)-binding domain"/>
    <property type="match status" value="1"/>
</dbReference>
<keyword evidence="7" id="KW-1185">Reference proteome</keyword>
<dbReference type="EMBL" id="CP002062">
    <property type="protein sequence ID" value="ADJ13889.1"/>
    <property type="molecule type" value="Genomic_DNA"/>
</dbReference>
<dbReference type="RefSeq" id="WP_008418304.1">
    <property type="nucleotide sequence ID" value="NC_014297.1"/>
</dbReference>
<dbReference type="InterPro" id="IPR050097">
    <property type="entry name" value="Ferredoxin-NADP_redctase_2"/>
</dbReference>
<evidence type="ECO:0000259" key="3">
    <source>
        <dbReference type="Pfam" id="PF07992"/>
    </source>
</evidence>
<name>D8J6L2_HALJB</name>
<dbReference type="InterPro" id="IPR036188">
    <property type="entry name" value="FAD/NAD-bd_sf"/>
</dbReference>
<dbReference type="PATRIC" id="fig|795797.18.peg.505"/>
<organism evidence="4 6">
    <name type="scientific">Halalkalicoccus jeotgali (strain DSM 18796 / CECT 7217 / JCM 14584 / KCTC 4019 / B3)</name>
    <dbReference type="NCBI Taxonomy" id="795797"/>
    <lineage>
        <taxon>Archaea</taxon>
        <taxon>Methanobacteriati</taxon>
        <taxon>Methanobacteriota</taxon>
        <taxon>Stenosarchaea group</taxon>
        <taxon>Halobacteria</taxon>
        <taxon>Halobacteriales</taxon>
        <taxon>Halococcaceae</taxon>
        <taxon>Halalkalicoccus</taxon>
    </lineage>
</organism>
<reference evidence="4 6" key="1">
    <citation type="journal article" date="2010" name="J. Bacteriol.">
        <title>Complete genome sequence of Halalkalicoccus jeotgali B3(T), an extremely halophilic archaeon.</title>
        <authorList>
            <person name="Roh S.W."/>
            <person name="Nam Y.D."/>
            <person name="Nam S.H."/>
            <person name="Choi S.H."/>
            <person name="Park H.S."/>
            <person name="Bae J.W."/>
        </authorList>
    </citation>
    <scope>NUCLEOTIDE SEQUENCE [LARGE SCALE GENOMIC DNA]</scope>
    <source>
        <strain evidence="4">B3</strain>
        <strain evidence="6">DSM 18796 / CECT 7217 / JCM 14584 / KCTC 4019 / B3</strain>
    </source>
</reference>
<dbReference type="EMBL" id="AOHV01000042">
    <property type="protein sequence ID" value="ELY34064.1"/>
    <property type="molecule type" value="Genomic_DNA"/>
</dbReference>
<dbReference type="STRING" id="795797.HacjB3_02480"/>
<dbReference type="PANTHER" id="PTHR48105">
    <property type="entry name" value="THIOREDOXIN REDUCTASE 1-RELATED-RELATED"/>
    <property type="match status" value="1"/>
</dbReference>
<accession>D8J6L2</accession>
<evidence type="ECO:0000313" key="7">
    <source>
        <dbReference type="Proteomes" id="UP000011645"/>
    </source>
</evidence>
<proteinExistence type="predicted"/>
<reference evidence="5 7" key="2">
    <citation type="journal article" date="2014" name="PLoS Genet.">
        <title>Phylogenetically driven sequencing of extremely halophilic archaea reveals strategies for static and dynamic osmo-response.</title>
        <authorList>
            <person name="Becker E.A."/>
            <person name="Seitzer P.M."/>
            <person name="Tritt A."/>
            <person name="Larsen D."/>
            <person name="Krusor M."/>
            <person name="Yao A.I."/>
            <person name="Wu D."/>
            <person name="Madern D."/>
            <person name="Eisen J.A."/>
            <person name="Darling A.E."/>
            <person name="Facciotti M.T."/>
        </authorList>
    </citation>
    <scope>NUCLEOTIDE SEQUENCE [LARGE SCALE GENOMIC DNA]</scope>
    <source>
        <strain evidence="5">B3</strain>
        <strain evidence="7">DSM 18796 / CECT 7217 / JCM 14584 / KCTC 4019 / B3</strain>
    </source>
</reference>
<dbReference type="Proteomes" id="UP000011645">
    <property type="component" value="Unassembled WGS sequence"/>
</dbReference>
<dbReference type="Proteomes" id="UP000000390">
    <property type="component" value="Chromosome"/>
</dbReference>
<gene>
    <name evidence="4" type="ordered locus">HacjB3_02480</name>
    <name evidence="5" type="ORF">C497_16832</name>
</gene>
<dbReference type="HOGENOM" id="CLU_068376_0_0_2"/>
<dbReference type="OrthoDB" id="214187at2157"/>
<dbReference type="PRINTS" id="PR00469">
    <property type="entry name" value="PNDRDTASEII"/>
</dbReference>
<evidence type="ECO:0000313" key="5">
    <source>
        <dbReference type="EMBL" id="ELY34064.1"/>
    </source>
</evidence>
<dbReference type="SUPFAM" id="SSF51905">
    <property type="entry name" value="FAD/NAD(P)-binding domain"/>
    <property type="match status" value="1"/>
</dbReference>
<dbReference type="Pfam" id="PF07992">
    <property type="entry name" value="Pyr_redox_2"/>
    <property type="match status" value="1"/>
</dbReference>
<evidence type="ECO:0000313" key="4">
    <source>
        <dbReference type="EMBL" id="ADJ13889.1"/>
    </source>
</evidence>
<dbReference type="KEGG" id="hje:HacjB3_02480"/>
<dbReference type="GeneID" id="9418296"/>